<evidence type="ECO:0000256" key="2">
    <source>
        <dbReference type="ARBA" id="ARBA00004496"/>
    </source>
</evidence>
<dbReference type="GO" id="GO:2001238">
    <property type="term" value="P:positive regulation of extrinsic apoptotic signaling pathway"/>
    <property type="evidence" value="ECO:0007669"/>
    <property type="project" value="TreeGrafter"/>
</dbReference>
<dbReference type="GO" id="GO:0005829">
    <property type="term" value="C:cytosol"/>
    <property type="evidence" value="ECO:0007669"/>
    <property type="project" value="TreeGrafter"/>
</dbReference>
<name>A0AA47PCZ0_MERPO</name>
<feature type="region of interest" description="Disordered" evidence="9">
    <location>
        <begin position="403"/>
        <end position="424"/>
    </location>
</feature>
<dbReference type="SUPFAM" id="SSF56854">
    <property type="entry name" value="Bcl-2 inhibitors of programmed cell death"/>
    <property type="match status" value="1"/>
</dbReference>
<evidence type="ECO:0000313" key="10">
    <source>
        <dbReference type="EMBL" id="KAK0155122.1"/>
    </source>
</evidence>
<comment type="caution">
    <text evidence="10">The sequence shown here is derived from an EMBL/GenBank/DDBJ whole genome shotgun (WGS) entry which is preliminary data.</text>
</comment>
<feature type="region of interest" description="Disordered" evidence="9">
    <location>
        <begin position="246"/>
        <end position="274"/>
    </location>
</feature>
<evidence type="ECO:0000256" key="9">
    <source>
        <dbReference type="SAM" id="MobiDB-lite"/>
    </source>
</evidence>
<feature type="region of interest" description="Disordered" evidence="9">
    <location>
        <begin position="347"/>
        <end position="373"/>
    </location>
</feature>
<comment type="subcellular location">
    <subcellularLocation>
        <location evidence="2">Cytoplasm</location>
    </subcellularLocation>
    <subcellularLocation>
        <location evidence="1">Mitochondrion outer membrane</location>
    </subcellularLocation>
</comment>
<dbReference type="Proteomes" id="UP001174136">
    <property type="component" value="Unassembled WGS sequence"/>
</dbReference>
<dbReference type="Gene3D" id="1.10.437.10">
    <property type="entry name" value="Blc2-like"/>
    <property type="match status" value="1"/>
</dbReference>
<dbReference type="GO" id="GO:0090200">
    <property type="term" value="P:positive regulation of release of cytochrome c from mitochondria"/>
    <property type="evidence" value="ECO:0007669"/>
    <property type="project" value="TreeGrafter"/>
</dbReference>
<evidence type="ECO:0000313" key="11">
    <source>
        <dbReference type="Proteomes" id="UP001174136"/>
    </source>
</evidence>
<dbReference type="PANTHER" id="PTHR35447">
    <property type="entry name" value="BH3-INTERACTING DOMAIN DEATH AGONIST"/>
    <property type="match status" value="1"/>
</dbReference>
<dbReference type="GO" id="GO:0005741">
    <property type="term" value="C:mitochondrial outer membrane"/>
    <property type="evidence" value="ECO:0007669"/>
    <property type="project" value="UniProtKB-SubCell"/>
</dbReference>
<dbReference type="GO" id="GO:2001244">
    <property type="term" value="P:positive regulation of intrinsic apoptotic signaling pathway"/>
    <property type="evidence" value="ECO:0007669"/>
    <property type="project" value="TreeGrafter"/>
</dbReference>
<dbReference type="InterPro" id="IPR010479">
    <property type="entry name" value="BID"/>
</dbReference>
<feature type="region of interest" description="Disordered" evidence="9">
    <location>
        <begin position="1"/>
        <end position="74"/>
    </location>
</feature>
<evidence type="ECO:0000256" key="1">
    <source>
        <dbReference type="ARBA" id="ARBA00004294"/>
    </source>
</evidence>
<evidence type="ECO:0000256" key="5">
    <source>
        <dbReference type="ARBA" id="ARBA00022703"/>
    </source>
</evidence>
<dbReference type="InterPro" id="IPR036834">
    <property type="entry name" value="Bcl-2-like_sf"/>
</dbReference>
<dbReference type="EMBL" id="JAOPHQ010000303">
    <property type="protein sequence ID" value="KAK0155122.1"/>
    <property type="molecule type" value="Genomic_DNA"/>
</dbReference>
<feature type="compositionally biased region" description="Low complexity" evidence="9">
    <location>
        <begin position="246"/>
        <end position="264"/>
    </location>
</feature>
<sequence>MGHRLNLNVAVQSLAQRGGKKEKKKKKKKEKEEEKKEEEKEREKKETKKEKKERESESVNRPARAFSVTPPAPMDARGGASLLVLSFLGQTDCQSLLREVGSLAQDLDLARDLDAARRAPDGCGGSLETDGRLQQGSVRAAPGDARPQVDLGGPGDEIDAVALRAVTRELREIADRFECHILTQATNNLTRKLSNAASNQWVAHLTLEVDWVVKNSRGFDLPMERVMMALALTLVKGARAPYAATAARATSAPPNSSTGNSESGSGSGGVTGSMNTALVTSGDTCAARRGTLSGSSTICTPGCGSSSWGAASMGSASGSTSGAGSRVASGSVEADVEGAAVSAASWAWSGGSGSEEARDGSVNKTSGASRSTGGGGLWSLNSALSSAISLSVPRTLIMLSCSPGSSMAPPPPPPASSSSSASSRSTCTMSELEELFSLRSSAKAAPSLLSRLLVSSGSVMATWAQDSWPARDTGKFSVCQEQGPLPSSSAQSREDGVLSWSERCSPDRM</sequence>
<gene>
    <name evidence="10" type="ORF">N1851_002568</name>
</gene>
<proteinExistence type="predicted"/>
<dbReference type="PANTHER" id="PTHR35447:SF1">
    <property type="entry name" value="BH3-INTERACTING DOMAIN DEATH AGONIST"/>
    <property type="match status" value="1"/>
</dbReference>
<feature type="region of interest" description="Disordered" evidence="9">
    <location>
        <begin position="118"/>
        <end position="153"/>
    </location>
</feature>
<evidence type="ECO:0000256" key="4">
    <source>
        <dbReference type="ARBA" id="ARBA00022490"/>
    </source>
</evidence>
<feature type="compositionally biased region" description="Basic residues" evidence="9">
    <location>
        <begin position="18"/>
        <end position="29"/>
    </location>
</feature>
<keyword evidence="6" id="KW-1000">Mitochondrion outer membrane</keyword>
<evidence type="ECO:0000256" key="8">
    <source>
        <dbReference type="ARBA" id="ARBA00023136"/>
    </source>
</evidence>
<evidence type="ECO:0000256" key="3">
    <source>
        <dbReference type="ARBA" id="ARBA00015802"/>
    </source>
</evidence>
<evidence type="ECO:0000256" key="6">
    <source>
        <dbReference type="ARBA" id="ARBA00022787"/>
    </source>
</evidence>
<reference evidence="10" key="1">
    <citation type="journal article" date="2023" name="Front. Mar. Sci.">
        <title>A new Merluccius polli reference genome to investigate the effects of global change in West African waters.</title>
        <authorList>
            <person name="Mateo J.L."/>
            <person name="Blanco-Fernandez C."/>
            <person name="Garcia-Vazquez E."/>
            <person name="Machado-Schiaffino G."/>
        </authorList>
    </citation>
    <scope>NUCLEOTIDE SEQUENCE</scope>
    <source>
        <strain evidence="10">C29</strain>
        <tissue evidence="10">Fin</tissue>
    </source>
</reference>
<organism evidence="10 11">
    <name type="scientific">Merluccius polli</name>
    <name type="common">Benguela hake</name>
    <name type="synonym">Merluccius cadenati</name>
    <dbReference type="NCBI Taxonomy" id="89951"/>
    <lineage>
        <taxon>Eukaryota</taxon>
        <taxon>Metazoa</taxon>
        <taxon>Chordata</taxon>
        <taxon>Craniata</taxon>
        <taxon>Vertebrata</taxon>
        <taxon>Euteleostomi</taxon>
        <taxon>Actinopterygii</taxon>
        <taxon>Neopterygii</taxon>
        <taxon>Teleostei</taxon>
        <taxon>Neoteleostei</taxon>
        <taxon>Acanthomorphata</taxon>
        <taxon>Zeiogadaria</taxon>
        <taxon>Gadariae</taxon>
        <taxon>Gadiformes</taxon>
        <taxon>Gadoidei</taxon>
        <taxon>Merlucciidae</taxon>
        <taxon>Merluccius</taxon>
    </lineage>
</organism>
<feature type="region of interest" description="Disordered" evidence="9">
    <location>
        <begin position="474"/>
        <end position="509"/>
    </location>
</feature>
<protein>
    <recommendedName>
        <fullName evidence="3">BH3-interacting domain death agonist</fullName>
    </recommendedName>
</protein>
<feature type="compositionally biased region" description="Basic and acidic residues" evidence="9">
    <location>
        <begin position="30"/>
        <end position="58"/>
    </location>
</feature>
<accession>A0AA47PCZ0</accession>
<dbReference type="AlphaFoldDB" id="A0AA47PCZ0"/>
<evidence type="ECO:0000256" key="7">
    <source>
        <dbReference type="ARBA" id="ARBA00023128"/>
    </source>
</evidence>
<keyword evidence="5" id="KW-0053">Apoptosis</keyword>
<keyword evidence="4" id="KW-0963">Cytoplasm</keyword>
<keyword evidence="11" id="KW-1185">Reference proteome</keyword>
<keyword evidence="8" id="KW-0472">Membrane</keyword>
<dbReference type="GO" id="GO:0008637">
    <property type="term" value="P:apoptotic mitochondrial changes"/>
    <property type="evidence" value="ECO:0007669"/>
    <property type="project" value="TreeGrafter"/>
</dbReference>
<keyword evidence="7" id="KW-0496">Mitochondrion</keyword>